<keyword evidence="4" id="KW-0677">Repeat</keyword>
<comment type="catalytic activity">
    <reaction evidence="1">
        <text>S-ubiquitinyl-[E2 ubiquitin-conjugating enzyme]-L-cysteine + [acceptor protein]-L-lysine = [E2 ubiquitin-conjugating enzyme]-L-cysteine + N(6)-ubiquitinyl-[acceptor protein]-L-lysine.</text>
        <dbReference type="EC" id="2.3.2.27"/>
    </reaction>
</comment>
<dbReference type="GO" id="GO:0005737">
    <property type="term" value="C:cytoplasm"/>
    <property type="evidence" value="ECO:0007669"/>
    <property type="project" value="TreeGrafter"/>
</dbReference>
<dbReference type="Pfam" id="PF14496">
    <property type="entry name" value="NEL"/>
    <property type="match status" value="1"/>
</dbReference>
<dbReference type="EMBL" id="CP039371">
    <property type="protein sequence ID" value="QCI11035.1"/>
    <property type="molecule type" value="Genomic_DNA"/>
</dbReference>
<evidence type="ECO:0000256" key="1">
    <source>
        <dbReference type="ARBA" id="ARBA00000900"/>
    </source>
</evidence>
<dbReference type="InterPro" id="IPR032675">
    <property type="entry name" value="LRR_dom_sf"/>
</dbReference>
<evidence type="ECO:0000256" key="3">
    <source>
        <dbReference type="ARBA" id="ARBA00022614"/>
    </source>
</evidence>
<dbReference type="InterPro" id="IPR050216">
    <property type="entry name" value="LRR_domain-containing"/>
</dbReference>
<dbReference type="GO" id="GO:0016567">
    <property type="term" value="P:protein ubiquitination"/>
    <property type="evidence" value="ECO:0007669"/>
    <property type="project" value="InterPro"/>
</dbReference>
<dbReference type="SUPFAM" id="SSF52058">
    <property type="entry name" value="L domain-like"/>
    <property type="match status" value="1"/>
</dbReference>
<keyword evidence="5" id="KW-0843">Virulence</keyword>
<proteinExistence type="inferred from homology"/>
<keyword evidence="6" id="KW-0808">Transferase</keyword>
<keyword evidence="3" id="KW-0433">Leucine-rich repeat</keyword>
<feature type="coiled-coil region" evidence="7">
    <location>
        <begin position="1467"/>
        <end position="1494"/>
    </location>
</feature>
<evidence type="ECO:0000256" key="4">
    <source>
        <dbReference type="ARBA" id="ARBA00022737"/>
    </source>
</evidence>
<dbReference type="Proteomes" id="UP000298551">
    <property type="component" value="Chromosome"/>
</dbReference>
<keyword evidence="6" id="KW-1035">Host cytoplasm</keyword>
<evidence type="ECO:0000256" key="5">
    <source>
        <dbReference type="ARBA" id="ARBA00023026"/>
    </source>
</evidence>
<dbReference type="Gene3D" id="3.80.10.10">
    <property type="entry name" value="Ribonuclease Inhibitor"/>
    <property type="match status" value="1"/>
</dbReference>
<organism evidence="9 10">
    <name type="scientific">Pseudomonas putida</name>
    <name type="common">Arthrobacter siderocapsulatus</name>
    <dbReference type="NCBI Taxonomy" id="303"/>
    <lineage>
        <taxon>Bacteria</taxon>
        <taxon>Pseudomonadati</taxon>
        <taxon>Pseudomonadota</taxon>
        <taxon>Gammaproteobacteria</taxon>
        <taxon>Pseudomonadales</taxon>
        <taxon>Pseudomonadaceae</taxon>
        <taxon>Pseudomonas</taxon>
    </lineage>
</organism>
<dbReference type="InterPro" id="IPR029487">
    <property type="entry name" value="NEL_dom"/>
</dbReference>
<gene>
    <name evidence="9" type="ORF">E6B08_06245</name>
</gene>
<keyword evidence="6" id="KW-0832">Ubl conjugation</keyword>
<dbReference type="InterPro" id="IPR001611">
    <property type="entry name" value="Leu-rich_rpt"/>
</dbReference>
<keyword evidence="6" id="KW-0964">Secreted</keyword>
<evidence type="ECO:0000313" key="9">
    <source>
        <dbReference type="EMBL" id="QCI11035.1"/>
    </source>
</evidence>
<dbReference type="OrthoDB" id="1467561at2"/>
<dbReference type="InterPro" id="IPR046673">
    <property type="entry name" value="ToxA_N"/>
</dbReference>
<dbReference type="PANTHER" id="PTHR48051:SF1">
    <property type="entry name" value="RAS SUPPRESSOR PROTEIN 1"/>
    <property type="match status" value="1"/>
</dbReference>
<dbReference type="PROSITE" id="PS52053">
    <property type="entry name" value="NEL"/>
    <property type="match status" value="1"/>
</dbReference>
<dbReference type="PANTHER" id="PTHR48051">
    <property type="match status" value="1"/>
</dbReference>
<reference evidence="10" key="1">
    <citation type="submission" date="2019-04" db="EMBL/GenBank/DDBJ databases">
        <title>Genome sequence of Pseudomonas putida 1290, an auxin catabolizing strain.</title>
        <authorList>
            <person name="Laird T.S."/>
            <person name="Leveau J.H.J."/>
        </authorList>
    </citation>
    <scope>NUCLEOTIDE SEQUENCE [LARGE SCALE GENOMIC DNA]</scope>
    <source>
        <strain evidence="10">1290</strain>
    </source>
</reference>
<feature type="active site" description="Glycyl thioester intermediate" evidence="6">
    <location>
        <position position="1284"/>
    </location>
</feature>
<name>A0A4D6XEM8_PSEPU</name>
<dbReference type="Pfam" id="PF13855">
    <property type="entry name" value="LRR_8"/>
    <property type="match status" value="1"/>
</dbReference>
<comment type="similarity">
    <text evidence="6">Belongs to the LRR-containing bacterial E3 ligase family.</text>
</comment>
<evidence type="ECO:0000259" key="8">
    <source>
        <dbReference type="PROSITE" id="PS52053"/>
    </source>
</evidence>
<dbReference type="Gene3D" id="1.20.58.360">
    <property type="entry name" value="Shigella T3SS effector IpaH defines"/>
    <property type="match status" value="1"/>
</dbReference>
<evidence type="ECO:0000256" key="2">
    <source>
        <dbReference type="ARBA" id="ARBA00012483"/>
    </source>
</evidence>
<evidence type="ECO:0000313" key="10">
    <source>
        <dbReference type="Proteomes" id="UP000298551"/>
    </source>
</evidence>
<evidence type="ECO:0000256" key="7">
    <source>
        <dbReference type="SAM" id="Coils"/>
    </source>
</evidence>
<accession>A0A4D6XEM8</accession>
<dbReference type="GO" id="GO:0061630">
    <property type="term" value="F:ubiquitin protein ligase activity"/>
    <property type="evidence" value="ECO:0007669"/>
    <property type="project" value="UniProtKB-EC"/>
</dbReference>
<evidence type="ECO:0000256" key="6">
    <source>
        <dbReference type="PROSITE-ProRule" id="PRU01398"/>
    </source>
</evidence>
<protein>
    <recommendedName>
        <fullName evidence="2">RING-type E3 ubiquitin transferase</fullName>
        <ecNumber evidence="2">2.3.2.27</ecNumber>
    </recommendedName>
</protein>
<keyword evidence="6" id="KW-0833">Ubl conjugation pathway</keyword>
<keyword evidence="7" id="KW-0175">Coiled coil</keyword>
<dbReference type="Pfam" id="PF20178">
    <property type="entry name" value="ToxA_N"/>
    <property type="match status" value="1"/>
</dbReference>
<dbReference type="GO" id="GO:0005576">
    <property type="term" value="C:extracellular region"/>
    <property type="evidence" value="ECO:0007669"/>
    <property type="project" value="UniProtKB-UniRule"/>
</dbReference>
<dbReference type="EC" id="2.3.2.27" evidence="2"/>
<comment type="PTM">
    <text evidence="6">Ubiquitinated in the presence of host E1 ubiquitin-activating enzyme, E2 ubiquitin-conjugating enzyme and ubiquitin.</text>
</comment>
<feature type="domain" description="NEL" evidence="8">
    <location>
        <begin position="1197"/>
        <end position="1502"/>
    </location>
</feature>
<sequence length="1502" mass="168050">MCSVIRTRWRACNAVCTAKAKLDGDVIDTSPTRTTPMPEAIFAPDSIDTLIASRLPAWLVRSQPERIRALHQALHRQQVASHSLAARLSSIPDLAAYAAPLLMRALSEAGVANADVQASHVTVNHTQIVPSPAATLPVQRVVSTSTQSLLAAALHNFHLSETQPSLLRQGRLENAQGQRLSLSLEQFAALCRRLDLGGGYQALLNTQLRPSDQPADAPGERRQALASLFEESFRAHLDVAVRLARLKDELDERSYLQMVPIASFNPIVPPLAGIVRPRQLYLLGKCMRGIVAVEARPTEDAEVEAVIAWIPGDPQGEMSRHASWQALYDMIALRLRGRDYRQFFLRFVSERDRPGFFSVLAGLLKTSKWGRTVELDGRNTQIAIPLFEHLRAQRIDTLLDDARVLAVATDEEDEADRRQRLQGYLSGGLDLLGLIGMFVPVLGEVMLAVGAVQLVDQVYEGYQDWRLGDRQEALGHFFGVAETIALGAVMATGGNALAGAFKRAAFVDNLAPSVSDSASVMLNERSLSAFRLPALDEPFGQKIQVGDRWRLRVQENVYTVSEDAQEHAWRVTHPNRSGTAAPLLEHNGSGGWRHAFELPQEWQGSTYLLQRLSSQFAAVSDAAADDLLLCTGFNEEQLRGLHVEGAAAPARLLDAFDRYQAHDQHPELQGEAFEQHMQAREKTPNADESVVMRDFPGLSLRATREILVSATAQHITELGRSGRVPLSLAERARWHLYDARLDRACAGLCQRAAVNADTRRLAVGLIERIAPWTDVRVEIYDGGLDRTPSLQSSAPATASARRILATGQGYQLLDGPRAVHALASDSLLRALWLSMDDEQLAQLSPADSGELQLADLLLHQASADRAQAAKHIGMAPVGVGVRLPRRLGDGRFGYPLSGRPGNGRQACRRGIHQIFPTMTDTQLEHYLLPLINQHVDLWQHYSQLQRQLTLLRSSLRDWRGHWSNPLRALRRRRVATALRRCWRRKLVGLDGEYELMIEGEWINTLPELPTGLSFDHVRRLSLRNMDLREIDADFLGRFPNLVELDLADNRLMIVPEGLEQLRQLRRLDLSRNRIVLDPAGERRLQALSRLHTLNLSYNPLLRPPAVEGLRFLRLFSLRGCNLQDLPHSPQELPWRSLVDYRDNRLREVRAELQALGSSLQRMVLHDNPLNEESRVALEAARGASIPRQGIARAHQANNDAVLAEWLGNDTSNRRARRTSLWNRLSSEAGSADLFRFLADFTRTEEFGYSTWDYRDRVWHILEACEQHESLRWFVFNETGGARTCEDRLLLILSQLEVGMLGHQVVVEQADAQVERRLVELGRGLYRLDEVDRIAAAHTQALHEADRQAMARLEGAQAGQSPSTLVDEIETRLFYRVRLARRLGLPEQPRRMHYPGSARVTVGDIDNAEREILQAESVQAVVDSLAERPFWDGHVQQRHSADFAALADPFHAQLEGAQALSSAGTISEEQYLQRANNLMLALQAAERQLRHSLAETACQRWLQ</sequence>